<reference evidence="2 3" key="1">
    <citation type="journal article" date="2015" name="Int. J. Syst. Evol. Microbiol.">
        <title>Aestuariivita atlantica sp. nov., isolated from deep sea sediment of the Atlantic Ocean.</title>
        <authorList>
            <person name="Li G."/>
            <person name="Lai Q."/>
            <person name="Du Y."/>
            <person name="Liu X."/>
            <person name="Sun F."/>
            <person name="Shao Z."/>
        </authorList>
    </citation>
    <scope>NUCLEOTIDE SEQUENCE [LARGE SCALE GENOMIC DNA]</scope>
    <source>
        <strain evidence="2 3">22II-S11-z3</strain>
    </source>
</reference>
<dbReference type="AlphaFoldDB" id="A0A0L1JTQ4"/>
<comment type="caution">
    <text evidence="2">The sequence shown here is derived from an EMBL/GenBank/DDBJ whole genome shotgun (WGS) entry which is preliminary data.</text>
</comment>
<dbReference type="Proteomes" id="UP000036938">
    <property type="component" value="Unassembled WGS sequence"/>
</dbReference>
<dbReference type="EMBL" id="AQQZ01000001">
    <property type="protein sequence ID" value="KNG95154.1"/>
    <property type="molecule type" value="Genomic_DNA"/>
</dbReference>
<proteinExistence type="predicted"/>
<accession>A0A0L1JTQ4</accession>
<keyword evidence="1" id="KW-1133">Transmembrane helix</keyword>
<feature type="transmembrane region" description="Helical" evidence="1">
    <location>
        <begin position="6"/>
        <end position="26"/>
    </location>
</feature>
<keyword evidence="1" id="KW-0472">Membrane</keyword>
<gene>
    <name evidence="2" type="ORF">ATO11_00425</name>
</gene>
<dbReference type="STRING" id="1317121.ATO11_00425"/>
<sequence length="101" mass="10969">MVLIAAFMVLVSVGACVYFAWAYGIVRFHYDVMALLTATLVFLSLSILGGGGWFSTAMRAGSALSLITAFVISAETVLNALRYHLDQRRDDADLMDDEAEA</sequence>
<name>A0A0L1JTQ4_9RHOB</name>
<feature type="transmembrane region" description="Helical" evidence="1">
    <location>
        <begin position="60"/>
        <end position="81"/>
    </location>
</feature>
<organism evidence="2 3">
    <name type="scientific">Pseudaestuariivita atlantica</name>
    <dbReference type="NCBI Taxonomy" id="1317121"/>
    <lineage>
        <taxon>Bacteria</taxon>
        <taxon>Pseudomonadati</taxon>
        <taxon>Pseudomonadota</taxon>
        <taxon>Alphaproteobacteria</taxon>
        <taxon>Rhodobacterales</taxon>
        <taxon>Paracoccaceae</taxon>
        <taxon>Pseudaestuariivita</taxon>
    </lineage>
</organism>
<dbReference type="RefSeq" id="WP_050528868.1">
    <property type="nucleotide sequence ID" value="NZ_AQQZ01000001.1"/>
</dbReference>
<protein>
    <submittedName>
        <fullName evidence="2">Uncharacterized protein</fullName>
    </submittedName>
</protein>
<feature type="transmembrane region" description="Helical" evidence="1">
    <location>
        <begin position="33"/>
        <end position="54"/>
    </location>
</feature>
<evidence type="ECO:0000313" key="2">
    <source>
        <dbReference type="EMBL" id="KNG95154.1"/>
    </source>
</evidence>
<keyword evidence="1" id="KW-0812">Transmembrane</keyword>
<evidence type="ECO:0000313" key="3">
    <source>
        <dbReference type="Proteomes" id="UP000036938"/>
    </source>
</evidence>
<evidence type="ECO:0000256" key="1">
    <source>
        <dbReference type="SAM" id="Phobius"/>
    </source>
</evidence>
<keyword evidence="3" id="KW-1185">Reference proteome</keyword>